<evidence type="ECO:0000256" key="7">
    <source>
        <dbReference type="ARBA" id="ARBA00022840"/>
    </source>
</evidence>
<dbReference type="CDD" id="cd07302">
    <property type="entry name" value="CHD"/>
    <property type="match status" value="2"/>
</dbReference>
<gene>
    <name evidence="15" type="ORF">PROFUN_05451</name>
</gene>
<dbReference type="GO" id="GO:0035556">
    <property type="term" value="P:intracellular signal transduction"/>
    <property type="evidence" value="ECO:0007669"/>
    <property type="project" value="InterPro"/>
</dbReference>
<evidence type="ECO:0000256" key="4">
    <source>
        <dbReference type="ARBA" id="ARBA00022692"/>
    </source>
</evidence>
<protein>
    <recommendedName>
        <fullName evidence="3">adenylate cyclase</fullName>
        <ecNumber evidence="3">4.6.1.1</ecNumber>
    </recommendedName>
</protein>
<evidence type="ECO:0000256" key="12">
    <source>
        <dbReference type="SAM" id="MobiDB-lite"/>
    </source>
</evidence>
<comment type="subcellular location">
    <subcellularLocation>
        <location evidence="2">Membrane</location>
        <topology evidence="2">Multi-pass membrane protein</topology>
    </subcellularLocation>
</comment>
<dbReference type="Pfam" id="PF00211">
    <property type="entry name" value="Guanylate_cyc"/>
    <property type="match status" value="2"/>
</dbReference>
<keyword evidence="9 13" id="KW-1133">Transmembrane helix</keyword>
<evidence type="ECO:0000313" key="15">
    <source>
        <dbReference type="EMBL" id="PRP86310.1"/>
    </source>
</evidence>
<feature type="transmembrane region" description="Helical" evidence="13">
    <location>
        <begin position="96"/>
        <end position="122"/>
    </location>
</feature>
<dbReference type="GO" id="GO:0007189">
    <property type="term" value="P:adenylate cyclase-activating G protein-coupled receptor signaling pathway"/>
    <property type="evidence" value="ECO:0007669"/>
    <property type="project" value="TreeGrafter"/>
</dbReference>
<reference evidence="15 16" key="1">
    <citation type="journal article" date="2018" name="Genome Biol. Evol.">
        <title>Multiple Roots of Fruiting Body Formation in Amoebozoa.</title>
        <authorList>
            <person name="Hillmann F."/>
            <person name="Forbes G."/>
            <person name="Novohradska S."/>
            <person name="Ferling I."/>
            <person name="Riege K."/>
            <person name="Groth M."/>
            <person name="Westermann M."/>
            <person name="Marz M."/>
            <person name="Spaller T."/>
            <person name="Winckler T."/>
            <person name="Schaap P."/>
            <person name="Glockner G."/>
        </authorList>
    </citation>
    <scope>NUCLEOTIDE SEQUENCE [LARGE SCALE GENOMIC DNA]</scope>
    <source>
        <strain evidence="15 16">Jena</strain>
    </source>
</reference>
<dbReference type="EMBL" id="MDYQ01000033">
    <property type="protein sequence ID" value="PRP86310.1"/>
    <property type="molecule type" value="Genomic_DNA"/>
</dbReference>
<evidence type="ECO:0000313" key="16">
    <source>
        <dbReference type="Proteomes" id="UP000241769"/>
    </source>
</evidence>
<comment type="catalytic activity">
    <reaction evidence="1">
        <text>ATP = 3',5'-cyclic AMP + diphosphate</text>
        <dbReference type="Rhea" id="RHEA:15389"/>
        <dbReference type="ChEBI" id="CHEBI:30616"/>
        <dbReference type="ChEBI" id="CHEBI:33019"/>
        <dbReference type="ChEBI" id="CHEBI:58165"/>
        <dbReference type="EC" id="4.6.1.1"/>
    </reaction>
</comment>
<dbReference type="AlphaFoldDB" id="A0A2P6NQU4"/>
<dbReference type="SUPFAM" id="SSF55073">
    <property type="entry name" value="Nucleotide cyclase"/>
    <property type="match status" value="2"/>
</dbReference>
<name>A0A2P6NQU4_9EUKA</name>
<feature type="region of interest" description="Disordered" evidence="12">
    <location>
        <begin position="1"/>
        <end position="36"/>
    </location>
</feature>
<keyword evidence="4 13" id="KW-0812">Transmembrane</keyword>
<feature type="domain" description="Guanylate cyclase" evidence="14">
    <location>
        <begin position="788"/>
        <end position="851"/>
    </location>
</feature>
<evidence type="ECO:0000256" key="6">
    <source>
        <dbReference type="ARBA" id="ARBA00022741"/>
    </source>
</evidence>
<dbReference type="PANTHER" id="PTHR45627">
    <property type="entry name" value="ADENYLATE CYCLASE TYPE 1"/>
    <property type="match status" value="1"/>
</dbReference>
<accession>A0A2P6NQU4</accession>
<evidence type="ECO:0000256" key="5">
    <source>
        <dbReference type="ARBA" id="ARBA00022723"/>
    </source>
</evidence>
<keyword evidence="7" id="KW-0067">ATP-binding</keyword>
<evidence type="ECO:0000259" key="14">
    <source>
        <dbReference type="PROSITE" id="PS50125"/>
    </source>
</evidence>
<dbReference type="SMART" id="SM00044">
    <property type="entry name" value="CYCc"/>
    <property type="match status" value="2"/>
</dbReference>
<feature type="transmembrane region" description="Helical" evidence="13">
    <location>
        <begin position="652"/>
        <end position="669"/>
    </location>
</feature>
<dbReference type="GO" id="GO:0046872">
    <property type="term" value="F:metal ion binding"/>
    <property type="evidence" value="ECO:0007669"/>
    <property type="project" value="UniProtKB-KW"/>
</dbReference>
<keyword evidence="6" id="KW-0547">Nucleotide-binding</keyword>
<dbReference type="GO" id="GO:0005524">
    <property type="term" value="F:ATP binding"/>
    <property type="evidence" value="ECO:0007669"/>
    <property type="project" value="UniProtKB-KW"/>
</dbReference>
<dbReference type="OrthoDB" id="10261550at2759"/>
<dbReference type="EC" id="4.6.1.1" evidence="3"/>
<dbReference type="GO" id="GO:0005886">
    <property type="term" value="C:plasma membrane"/>
    <property type="evidence" value="ECO:0007669"/>
    <property type="project" value="TreeGrafter"/>
</dbReference>
<dbReference type="Proteomes" id="UP000241769">
    <property type="component" value="Unassembled WGS sequence"/>
</dbReference>
<dbReference type="GO" id="GO:0004016">
    <property type="term" value="F:adenylate cyclase activity"/>
    <property type="evidence" value="ECO:0007669"/>
    <property type="project" value="UniProtKB-EC"/>
</dbReference>
<sequence length="914" mass="105068">MRRPFGHSTSQVQVFDEESGRDDGEDNVNHTHTINGQDGSAVSIDFHITEENFGEKIRGWNAAQDRFQISLRKKLKTLLPKWKYERRYLTEKHGNFVFHLSLLLFSVQLLLDCVHLSMLRWWFDNFDLSQPLILFSWKKARVYQICGFVLFLRMILTLIHLRFVESSVERCFVISTEIAWVAVFQRWSAVNVFTSMTVHLFYIIGLPIIEKEFKEPSIVYAEVPALLMIIIIALSFNILTEIQMRTQFMFEIFIERRMEENKKKREQVMKVMRMVFPQHIITKFGIGQKLVSFEDMVHYDFKPRVTVVQIDLVGFTNACSRHPASLIVRYLNDLYNAFDQLSAKYGITRAKTLGDAYIACSDIFSDDPMQAKAGIELALDIIEHPLLTINILGVSVTADTYLAKGKQERFTIRAGISTGTVVCGIIDVYRPCFSYGGSAVEGANTMESTSLPGIVQISQSTYDAIVDKNRYGYEPFQLEDGTDVYRIRSRREEAVWENRRKEENYEETNETKNDDLKMFDDRSALSWSGEFKDAEVEKAFTERVGAENFKKRQFTLASGYWQGISCAIFHQIRRPDLAIINWTTIGFGALIGTAAAILVRRNRISQRMARSAASFLAIAVNNTMSILDNHSLSNLELTLSLAWVTQYNFEDFQMMMATYIIFVVWAIVAQEYLHPQPFIVILMLQLSVSTVYAVFERRNQRIAFLQSRRDQYMATQLASEQIKLQKTIDGLLSKRITRRLLNGETFISEHFEDIGVLFFEWQFEIQPEWSKRVVCNIGDVPDDDYMPKLANFALKLVQYGQQLQESEELRSVSFKLRVGISAGPAVAGVIGQSSIRYDLWGDTINVASRMMTTGQPGTIHVTRDVYKRIKRSHQLTHRGQTYVKGKGDMDTYWLQGRLMVGSSSLILGDIEKLI</sequence>
<dbReference type="PANTHER" id="PTHR45627:SF12">
    <property type="entry name" value="ADENYLATE CYCLASE TYPE 2"/>
    <property type="match status" value="1"/>
</dbReference>
<dbReference type="STRING" id="1890364.A0A2P6NQU4"/>
<keyword evidence="10 13" id="KW-0472">Membrane</keyword>
<dbReference type="InterPro" id="IPR001054">
    <property type="entry name" value="A/G_cyclase"/>
</dbReference>
<feature type="domain" description="Guanylate cyclase" evidence="14">
    <location>
        <begin position="306"/>
        <end position="447"/>
    </location>
</feature>
<comment type="caution">
    <text evidence="15">The sequence shown here is derived from an EMBL/GenBank/DDBJ whole genome shotgun (WGS) entry which is preliminary data.</text>
</comment>
<dbReference type="InterPro" id="IPR029787">
    <property type="entry name" value="Nucleotide_cyclase"/>
</dbReference>
<evidence type="ECO:0000256" key="11">
    <source>
        <dbReference type="ARBA" id="ARBA00023239"/>
    </source>
</evidence>
<dbReference type="Gene3D" id="3.30.70.1230">
    <property type="entry name" value="Nucleotide cyclase"/>
    <property type="match status" value="2"/>
</dbReference>
<keyword evidence="16" id="KW-1185">Reference proteome</keyword>
<evidence type="ECO:0000256" key="8">
    <source>
        <dbReference type="ARBA" id="ARBA00022842"/>
    </source>
</evidence>
<feature type="transmembrane region" description="Helical" evidence="13">
    <location>
        <begin position="578"/>
        <end position="599"/>
    </location>
</feature>
<evidence type="ECO:0000256" key="1">
    <source>
        <dbReference type="ARBA" id="ARBA00001593"/>
    </source>
</evidence>
<evidence type="ECO:0000256" key="13">
    <source>
        <dbReference type="SAM" id="Phobius"/>
    </source>
</evidence>
<feature type="transmembrane region" description="Helical" evidence="13">
    <location>
        <begin position="184"/>
        <end position="205"/>
    </location>
</feature>
<evidence type="ECO:0000256" key="9">
    <source>
        <dbReference type="ARBA" id="ARBA00022989"/>
    </source>
</evidence>
<dbReference type="PROSITE" id="PS50125">
    <property type="entry name" value="GUANYLATE_CYCLASE_2"/>
    <property type="match status" value="2"/>
</dbReference>
<organism evidence="15 16">
    <name type="scientific">Planoprotostelium fungivorum</name>
    <dbReference type="NCBI Taxonomy" id="1890364"/>
    <lineage>
        <taxon>Eukaryota</taxon>
        <taxon>Amoebozoa</taxon>
        <taxon>Evosea</taxon>
        <taxon>Variosea</taxon>
        <taxon>Cavosteliida</taxon>
        <taxon>Cavosteliaceae</taxon>
        <taxon>Planoprotostelium</taxon>
    </lineage>
</organism>
<keyword evidence="11" id="KW-0456">Lyase</keyword>
<evidence type="ECO:0000256" key="3">
    <source>
        <dbReference type="ARBA" id="ARBA00012201"/>
    </source>
</evidence>
<keyword evidence="5" id="KW-0479">Metal-binding</keyword>
<keyword evidence="8" id="KW-0460">Magnesium</keyword>
<feature type="transmembrane region" description="Helical" evidence="13">
    <location>
        <begin position="217"/>
        <end position="239"/>
    </location>
</feature>
<feature type="compositionally biased region" description="Acidic residues" evidence="12">
    <location>
        <begin position="15"/>
        <end position="26"/>
    </location>
</feature>
<dbReference type="GO" id="GO:0009190">
    <property type="term" value="P:cyclic nucleotide biosynthetic process"/>
    <property type="evidence" value="ECO:0007669"/>
    <property type="project" value="InterPro"/>
</dbReference>
<evidence type="ECO:0000256" key="10">
    <source>
        <dbReference type="ARBA" id="ARBA00023136"/>
    </source>
</evidence>
<proteinExistence type="predicted"/>
<feature type="transmembrane region" description="Helical" evidence="13">
    <location>
        <begin position="142"/>
        <end position="163"/>
    </location>
</feature>
<evidence type="ECO:0000256" key="2">
    <source>
        <dbReference type="ARBA" id="ARBA00004141"/>
    </source>
</evidence>
<feature type="transmembrane region" description="Helical" evidence="13">
    <location>
        <begin position="678"/>
        <end position="695"/>
    </location>
</feature>
<dbReference type="InParanoid" id="A0A2P6NQU4"/>